<evidence type="ECO:0000313" key="2">
    <source>
        <dbReference type="EMBL" id="TCU94431.1"/>
    </source>
</evidence>
<dbReference type="EMBL" id="SMBU01000017">
    <property type="protein sequence ID" value="TCU94431.1"/>
    <property type="molecule type" value="Genomic_DNA"/>
</dbReference>
<dbReference type="OrthoDB" id="8687530at2"/>
<keyword evidence="1" id="KW-0812">Transmembrane</keyword>
<gene>
    <name evidence="2" type="ORF">EV671_101776</name>
</gene>
<comment type="caution">
    <text evidence="2">The sequence shown here is derived from an EMBL/GenBank/DDBJ whole genome shotgun (WGS) entry which is preliminary data.</text>
</comment>
<dbReference type="RefSeq" id="WP_132573143.1">
    <property type="nucleotide sequence ID" value="NZ_CBCSGL010000013.1"/>
</dbReference>
<dbReference type="AlphaFoldDB" id="A0A4R3UU10"/>
<reference evidence="2 3" key="1">
    <citation type="submission" date="2019-03" db="EMBL/GenBank/DDBJ databases">
        <title>Genomic Encyclopedia of Type Strains, Phase IV (KMG-IV): sequencing the most valuable type-strain genomes for metagenomic binning, comparative biology and taxonomic classification.</title>
        <authorList>
            <person name="Goeker M."/>
        </authorList>
    </citation>
    <scope>NUCLEOTIDE SEQUENCE [LARGE SCALE GENOMIC DNA]</scope>
    <source>
        <strain evidence="2 3">DSM 654</strain>
    </source>
</reference>
<keyword evidence="1" id="KW-1133">Transmembrane helix</keyword>
<accession>A0A4R3UU10</accession>
<feature type="transmembrane region" description="Helical" evidence="1">
    <location>
        <begin position="50"/>
        <end position="72"/>
    </location>
</feature>
<evidence type="ECO:0000313" key="3">
    <source>
        <dbReference type="Proteomes" id="UP000295110"/>
    </source>
</evidence>
<sequence length="74" mass="7927">MADISTTGHGTGFLLCFSPIRGDPPLEFPCDSQGHVDLDALNDHDRTEYLAARALIGHSFLCPLVSAGMLIATR</sequence>
<keyword evidence="1" id="KW-0472">Membrane</keyword>
<proteinExistence type="predicted"/>
<evidence type="ECO:0000256" key="1">
    <source>
        <dbReference type="SAM" id="Phobius"/>
    </source>
</evidence>
<organism evidence="2 3">
    <name type="scientific">Roseateles saccharophilus</name>
    <name type="common">Pseudomonas saccharophila</name>
    <dbReference type="NCBI Taxonomy" id="304"/>
    <lineage>
        <taxon>Bacteria</taxon>
        <taxon>Pseudomonadati</taxon>
        <taxon>Pseudomonadota</taxon>
        <taxon>Betaproteobacteria</taxon>
        <taxon>Burkholderiales</taxon>
        <taxon>Sphaerotilaceae</taxon>
        <taxon>Roseateles</taxon>
    </lineage>
</organism>
<dbReference type="Proteomes" id="UP000295110">
    <property type="component" value="Unassembled WGS sequence"/>
</dbReference>
<protein>
    <submittedName>
        <fullName evidence="2">Uncharacterized protein</fullName>
    </submittedName>
</protein>
<name>A0A4R3UU10_ROSSA</name>
<keyword evidence="3" id="KW-1185">Reference proteome</keyword>